<dbReference type="InterPro" id="IPR024875">
    <property type="entry name" value="Protein_Lines"/>
</dbReference>
<evidence type="ECO:0000256" key="1">
    <source>
        <dbReference type="SAM" id="MobiDB-lite"/>
    </source>
</evidence>
<dbReference type="EMBL" id="OB662081">
    <property type="protein sequence ID" value="CAD7229469.1"/>
    <property type="molecule type" value="Genomic_DNA"/>
</dbReference>
<dbReference type="OrthoDB" id="8251209at2759"/>
<accession>A0A7R8WD72</accession>
<dbReference type="AlphaFoldDB" id="A0A7R8WD72"/>
<protein>
    <submittedName>
        <fullName evidence="2">Uncharacterized protein</fullName>
    </submittedName>
</protein>
<organism evidence="2">
    <name type="scientific">Cyprideis torosa</name>
    <dbReference type="NCBI Taxonomy" id="163714"/>
    <lineage>
        <taxon>Eukaryota</taxon>
        <taxon>Metazoa</taxon>
        <taxon>Ecdysozoa</taxon>
        <taxon>Arthropoda</taxon>
        <taxon>Crustacea</taxon>
        <taxon>Oligostraca</taxon>
        <taxon>Ostracoda</taxon>
        <taxon>Podocopa</taxon>
        <taxon>Podocopida</taxon>
        <taxon>Cytherocopina</taxon>
        <taxon>Cytheroidea</taxon>
        <taxon>Cytherideidae</taxon>
        <taxon>Cyprideis</taxon>
    </lineage>
</organism>
<proteinExistence type="predicted"/>
<dbReference type="Pfam" id="PF14695">
    <property type="entry name" value="LINES_C"/>
    <property type="match status" value="1"/>
</dbReference>
<feature type="region of interest" description="Disordered" evidence="1">
    <location>
        <begin position="413"/>
        <end position="436"/>
    </location>
</feature>
<gene>
    <name evidence="2" type="ORF">CTOB1V02_LOCUS7338</name>
</gene>
<name>A0A7R8WD72_9CRUS</name>
<dbReference type="InterPro" id="IPR032794">
    <property type="entry name" value="LINES_N"/>
</dbReference>
<dbReference type="InterPro" id="IPR029415">
    <property type="entry name" value="Lines_C"/>
</dbReference>
<sequence>MDEPAEKRTKSGTSPSSRDRAHLESANSNEPKDGSDSFDLTTFVIQKSCLCGASEEELSKLNLEECSQSTAQDVTRVLSSLKVIADTALFQMKERFSCSKIVSFVDSVVEQKEWVQRLLNLGSSESQFDTRSRTLVSYLTYKLLARLFILKPDLIQDVAGCALIKEALQSPPSGFLSLQPFLFVIQSCSSAKNESSSPIGCTEDLSVKNPNCDIRVLPSKSDLRVKKTVQDSLAKETVVQFLAEHWEALVEAYLSAPSSEENDFLKVSFLDLYSALVAIRSNLTVESTRAFFAPIVLLKNPLLKDEESASNMLWSQTMSVYNEALCYGSTLALQESVPDEVSAISWSLIASVSRDGLLDHVPKRLSSSEEDPLTPPDSGGSETPILYAKIVLVLLKALVLVIKASAQEVDESTSSSSASSLSLEEDPGGGADENRWRREDTLEERLFGSTSSSGSPFPLPVGPVKETLSVLDGWVKQRRPILPQSKICEWVVPVLAVQDDILIEALLCLLDTHSTLEKSCLTVGSGEDPSTEVLCSLVNPVHSFSEFLSSVSHDSQVLLDLLLGNETYFLLYLLKFLKYLRSQIGSVTTVPSASSGILTPPSQLDSALLNRKCCLTLSRLRDSIRGAVQKNLFPYNVNPILRLLETLPFLTPTSEGAAMTATSAASTSCSKPLRV</sequence>
<feature type="compositionally biased region" description="Low complexity" evidence="1">
    <location>
        <begin position="413"/>
        <end position="422"/>
    </location>
</feature>
<dbReference type="PANTHER" id="PTHR16057">
    <property type="entry name" value="WINS1, 2 PROTEIN"/>
    <property type="match status" value="1"/>
</dbReference>
<evidence type="ECO:0000313" key="2">
    <source>
        <dbReference type="EMBL" id="CAD7229469.1"/>
    </source>
</evidence>
<feature type="region of interest" description="Disordered" evidence="1">
    <location>
        <begin position="1"/>
        <end position="35"/>
    </location>
</feature>
<reference evidence="2" key="1">
    <citation type="submission" date="2020-11" db="EMBL/GenBank/DDBJ databases">
        <authorList>
            <person name="Tran Van P."/>
        </authorList>
    </citation>
    <scope>NUCLEOTIDE SEQUENCE</scope>
</reference>
<dbReference type="PANTHER" id="PTHR16057:SF1">
    <property type="entry name" value="PROTEIN LINES HOMOLOG 1"/>
    <property type="match status" value="1"/>
</dbReference>
<dbReference type="Pfam" id="PF14694">
    <property type="entry name" value="LINES_N"/>
    <property type="match status" value="1"/>
</dbReference>